<sequence length="115" mass="13110">MSLIYRKLLNFIFTDFTNYILLQLKKPEDCSVKANAKILLIICSIQTQIDNKALYIQTPDSTIDDADAVTYINAVKEAFHDEPAKVYVASDISRTKELIKDHENLLLRLNAFLSS</sequence>
<name>Q9ZUB4_ARATH</name>
<evidence type="ECO:0000256" key="3">
    <source>
        <dbReference type="PROSITE-ProRule" id="PRU00810"/>
    </source>
</evidence>
<organism evidence="4">
    <name type="scientific">Arabidopsis thaliana</name>
    <name type="common">Mouse-ear cress</name>
    <dbReference type="NCBI Taxonomy" id="3702"/>
    <lineage>
        <taxon>Eukaryota</taxon>
        <taxon>Viridiplantae</taxon>
        <taxon>Streptophyta</taxon>
        <taxon>Embryophyta</taxon>
        <taxon>Tracheophyta</taxon>
        <taxon>Spermatophyta</taxon>
        <taxon>Magnoliopsida</taxon>
        <taxon>eudicotyledons</taxon>
        <taxon>Gunneridae</taxon>
        <taxon>Pentapetalae</taxon>
        <taxon>rosids</taxon>
        <taxon>malvids</taxon>
        <taxon>Brassicales</taxon>
        <taxon>Brassicaceae</taxon>
        <taxon>Camelineae</taxon>
        <taxon>Arabidopsis</taxon>
    </lineage>
</organism>
<dbReference type="InterPro" id="IPR036600">
    <property type="entry name" value="PAH_sf"/>
</dbReference>
<protein>
    <submittedName>
        <fullName evidence="4">F5O8.37</fullName>
    </submittedName>
</protein>
<evidence type="ECO:0000256" key="1">
    <source>
        <dbReference type="ARBA" id="ARBA00004123"/>
    </source>
</evidence>
<dbReference type="EMBL" id="AC005990">
    <property type="protein sequence ID" value="AAC98037.1"/>
    <property type="molecule type" value="Genomic_DNA"/>
</dbReference>
<evidence type="ECO:0000313" key="4">
    <source>
        <dbReference type="EMBL" id="AAC98037.1"/>
    </source>
</evidence>
<evidence type="ECO:0000256" key="2">
    <source>
        <dbReference type="ARBA" id="ARBA00023242"/>
    </source>
</evidence>
<dbReference type="GO" id="GO:0006355">
    <property type="term" value="P:regulation of DNA-templated transcription"/>
    <property type="evidence" value="ECO:0007669"/>
    <property type="project" value="InterPro"/>
</dbReference>
<dbReference type="PIR" id="E86372">
    <property type="entry name" value="E86372"/>
</dbReference>
<gene>
    <name evidence="4" type="primary">F5O8.37</name>
</gene>
<comment type="subcellular location">
    <subcellularLocation>
        <location evidence="1 3">Nucleus</location>
    </subcellularLocation>
</comment>
<accession>Q9ZUB4</accession>
<reference key="3">
    <citation type="journal article" date="2000" name="Nature">
        <title>Sequence and analysis of chromosome 1 of the plant Arabidopsis thaliana.</title>
        <authorList>
            <person name="Theologis A."/>
            <person name="Ecker J.R."/>
            <person name="Palm C.J."/>
            <person name="Federspiel N.A."/>
            <person name="Kaul S."/>
            <person name="White O."/>
            <person name="Alonso J."/>
            <person name="Altafi H."/>
            <person name="Araujo R."/>
            <person name="Bowman C.L."/>
            <person name="Brooks S.Y."/>
            <person name="Buehler E."/>
            <person name="Chan A."/>
            <person name="Chao Q."/>
            <person name="Chen H."/>
            <person name="Cheuk R.F."/>
            <person name="Chin C.W."/>
            <person name="Chung M.K."/>
            <person name="Conn L."/>
            <person name="Conway A.B."/>
            <person name="Conway A.R."/>
            <person name="Creasy T.H."/>
            <person name="Dewar K."/>
            <person name="Dunn P."/>
            <person name="Etgu P."/>
            <person name="Feldblyum T.V."/>
            <person name="Feng J."/>
            <person name="Fong B."/>
            <person name="Fujii C.Y."/>
            <person name="Gill J.E."/>
            <person name="Goldsmith A.D."/>
            <person name="Haas B."/>
            <person name="Hansen N.F."/>
            <person name="Hughes B."/>
            <person name="Huizar L."/>
            <person name="Hunter J.L."/>
            <person name="Jenkins J."/>
            <person name="Johnson-Hopson C."/>
            <person name="Khan S."/>
            <person name="Khaykin E."/>
            <person name="Kim C.J."/>
            <person name="Koo H.L."/>
            <person name="Kremenetskaia I."/>
            <person name="Kurtz D.B."/>
            <person name="Kwan A."/>
            <person name="Lam B."/>
            <person name="Langin-Hooper S."/>
            <person name="Lee A."/>
            <person name="Lee J.M."/>
            <person name="Lenz C.A."/>
            <person name="Li J.H."/>
            <person name="Li Y."/>
            <person name="Lin X."/>
            <person name="Liu S.X."/>
            <person name="Liu Z.A."/>
            <person name="Luros J.S."/>
            <person name="Maiti R."/>
            <person name="Marziali A."/>
            <person name="Militscher J."/>
            <person name="Miranda M."/>
            <person name="Nguyen M."/>
            <person name="Nierman W.C."/>
            <person name="Osborne B.I."/>
            <person name="Pai G."/>
            <person name="Peterson J."/>
            <person name="Pham P.K."/>
            <person name="Rizzo M."/>
            <person name="Rooney T."/>
            <person name="Rowley D."/>
            <person name="Sakano H."/>
            <person name="Salzberg S.L."/>
            <person name="Schwartz J.R."/>
            <person name="Shinn P."/>
            <person name="Southwick A.M."/>
            <person name="Sun H."/>
            <person name="Tallon L.J."/>
            <person name="Tambunga G."/>
            <person name="Toriumi M.J."/>
            <person name="Town C.D."/>
            <person name="Utterback T."/>
            <person name="Van Aken S."/>
            <person name="Vaysberg M."/>
            <person name="Vysotskaia V.S."/>
            <person name="Walker M."/>
            <person name="Wu D."/>
            <person name="Yu G."/>
            <person name="Fraser C.M."/>
            <person name="Venter J.C."/>
            <person name="Davis R.W."/>
        </authorList>
    </citation>
    <scope>NUCLEOTIDE SEQUENCE [LARGE SCALE GENOMIC DNA]</scope>
    <source>
        <strain>cv. Columbia</strain>
    </source>
</reference>
<dbReference type="AlphaFoldDB" id="Q9ZUB4"/>
<reference evidence="4" key="2">
    <citation type="submission" date="1998-12" db="EMBL/GenBank/DDBJ databases">
        <authorList>
            <person name="Theologis"/>
        </authorList>
    </citation>
    <scope>NUCLEOTIDE SEQUENCE</scope>
</reference>
<dbReference type="SUPFAM" id="SSF47762">
    <property type="entry name" value="PAH2 domain"/>
    <property type="match status" value="1"/>
</dbReference>
<dbReference type="InterPro" id="IPR003822">
    <property type="entry name" value="PAH"/>
</dbReference>
<dbReference type="PROSITE" id="PS51477">
    <property type="entry name" value="PAH"/>
    <property type="match status" value="1"/>
</dbReference>
<dbReference type="GO" id="GO:0005634">
    <property type="term" value="C:nucleus"/>
    <property type="evidence" value="ECO:0007669"/>
    <property type="project" value="UniProtKB-SubCell"/>
</dbReference>
<keyword evidence="2 3" id="KW-0539">Nucleus</keyword>
<reference evidence="4" key="1">
    <citation type="submission" date="1998-12" db="EMBL/GenBank/DDBJ databases">
        <title>Arabidopsis thaliana chromosome 1 BAC F5O8 sequence.</title>
        <authorList>
            <person name="Vysotskaia V.S."/>
            <person name="Schwartz J.R."/>
            <person name="Yu G."/>
            <person name="Toriumi M."/>
            <person name="Liu S."/>
            <person name="Lenz C."/>
            <person name="Li J."/>
            <person name="Kremenetskaia I."/>
            <person name="Luros J."/>
            <person name="Altafi H."/>
            <person name="Gonzalez A."/>
            <person name="Araujo R."/>
            <person name="Buehler E."/>
            <person name="Conn L."/>
            <person name="Conway A.B."/>
            <person name="Dunn P."/>
            <person name="Hansen N."/>
            <person name="Huizar L."/>
            <person name="Kim C."/>
            <person name="Palm C.J."/>
            <person name="Rowley D."/>
            <person name="Shinn P."/>
            <person name="Walker M."/>
            <person name="Davis R.W."/>
            <person name="Ecker J.R."/>
            <person name="Federspiel N.A."/>
            <person name="Theologis A."/>
        </authorList>
    </citation>
    <scope>NUCLEOTIDE SEQUENCE</scope>
</reference>
<proteinExistence type="predicted"/>